<dbReference type="InterPro" id="IPR009003">
    <property type="entry name" value="Peptidase_S1_PA"/>
</dbReference>
<sequence>MRKFVRVLVTAAAVGTLAVAVQSTAAAAPVRPAASDEVLAAMQRDLGLTAAQAATLRGQQDRAVDLDVRLRSSLGADFGGSWFDAAAGRLTVAVTDQARVAEVTKAGAAAKVVRHSAAELDAVRAELDTLSGKASGDGRAKQGVSKLRGLASWRVDQKTNSVVVTAVKGQQASLSALAKFGDAVRVEQTDRAPVRTANYLDGGDAINYGSCSAGFNLRNQNTGQGFLLTAGHCVGAGSTVYGQDGVVLGTTVASFFPSYDDALVRNDNPSYWYQGWWVDTNPSNGGIITVSGHSDAPVGTYLCKSGITTKWTCGYITGKDETVNYSQGAVYGMTRHSACVEPGDSGGANVAALSHWSPEGVTSGAQLYWDGSRYRCAAAVGAGQNVSWYFPIADSLAYYGPAYGVTMW</sequence>
<evidence type="ECO:0000256" key="5">
    <source>
        <dbReference type="ARBA" id="ARBA00022825"/>
    </source>
</evidence>
<comment type="similarity">
    <text evidence="1">Belongs to the peptidase S1 family.</text>
</comment>
<feature type="active site" description="Charge relay system" evidence="8">
    <location>
        <position position="260"/>
    </location>
</feature>
<dbReference type="RefSeq" id="WP_184814035.1">
    <property type="nucleotide sequence ID" value="NZ_JACHJQ010000006.1"/>
</dbReference>
<dbReference type="InterPro" id="IPR001316">
    <property type="entry name" value="Pept_S1A_streptogrisin"/>
</dbReference>
<dbReference type="InterPro" id="IPR001254">
    <property type="entry name" value="Trypsin_dom"/>
</dbReference>
<name>A0A7W7QBA6_9PSEU</name>
<evidence type="ECO:0000256" key="3">
    <source>
        <dbReference type="ARBA" id="ARBA00022729"/>
    </source>
</evidence>
<keyword evidence="4 13" id="KW-0378">Hydrolase</keyword>
<dbReference type="Gene3D" id="3.30.300.50">
    <property type="match status" value="2"/>
</dbReference>
<evidence type="ECO:0000256" key="1">
    <source>
        <dbReference type="ARBA" id="ARBA00007664"/>
    </source>
</evidence>
<feature type="domain" description="Peptidase S1A alpha-lytic prodomain" evidence="12">
    <location>
        <begin position="115"/>
        <end position="178"/>
    </location>
</feature>
<comment type="caution">
    <text evidence="13">The sequence shown here is derived from an EMBL/GenBank/DDBJ whole genome shotgun (WGS) entry which is preliminary data.</text>
</comment>
<feature type="chain" id="PRO_5031463305" evidence="10">
    <location>
        <begin position="28"/>
        <end position="408"/>
    </location>
</feature>
<dbReference type="SUPFAM" id="SSF50494">
    <property type="entry name" value="Trypsin-like serine proteases"/>
    <property type="match status" value="1"/>
</dbReference>
<evidence type="ECO:0000256" key="10">
    <source>
        <dbReference type="SAM" id="SignalP"/>
    </source>
</evidence>
<dbReference type="InterPro" id="IPR004236">
    <property type="entry name" value="Pept_S1_alpha_lytic"/>
</dbReference>
<keyword evidence="14" id="KW-1185">Reference proteome</keyword>
<dbReference type="Gene3D" id="2.40.10.10">
    <property type="entry name" value="Trypsin-like serine proteases"/>
    <property type="match status" value="2"/>
</dbReference>
<feature type="signal peptide" evidence="10">
    <location>
        <begin position="1"/>
        <end position="27"/>
    </location>
</feature>
<feature type="disulfide bond" evidence="9">
    <location>
        <begin position="211"/>
        <end position="233"/>
    </location>
</feature>
<dbReference type="Pfam" id="PF02983">
    <property type="entry name" value="Pro_Al_protease"/>
    <property type="match status" value="1"/>
</dbReference>
<evidence type="ECO:0000256" key="8">
    <source>
        <dbReference type="PIRSR" id="PIRSR001134-1"/>
    </source>
</evidence>
<evidence type="ECO:0000256" key="6">
    <source>
        <dbReference type="ARBA" id="ARBA00023145"/>
    </source>
</evidence>
<dbReference type="InterPro" id="IPR035070">
    <property type="entry name" value="Streptogrisin_prodomain"/>
</dbReference>
<keyword evidence="3 10" id="KW-0732">Signal</keyword>
<evidence type="ECO:0000259" key="12">
    <source>
        <dbReference type="Pfam" id="PF02983"/>
    </source>
</evidence>
<evidence type="ECO:0000259" key="11">
    <source>
        <dbReference type="Pfam" id="PF00089"/>
    </source>
</evidence>
<feature type="active site" description="Charge relay system" evidence="8">
    <location>
        <position position="345"/>
    </location>
</feature>
<dbReference type="GO" id="GO:0006508">
    <property type="term" value="P:proteolysis"/>
    <property type="evidence" value="ECO:0007669"/>
    <property type="project" value="UniProtKB-KW"/>
</dbReference>
<evidence type="ECO:0000256" key="2">
    <source>
        <dbReference type="ARBA" id="ARBA00022670"/>
    </source>
</evidence>
<protein>
    <submittedName>
        <fullName evidence="13">Streptogrisin C</fullName>
        <ecNumber evidence="13">3.4.21.-</ecNumber>
    </submittedName>
</protein>
<keyword evidence="6" id="KW-0865">Zymogen</keyword>
<dbReference type="PIRSF" id="PIRSF001134">
    <property type="entry name" value="Streptogrisin"/>
    <property type="match status" value="1"/>
</dbReference>
<dbReference type="EC" id="3.4.21.-" evidence="13"/>
<gene>
    <name evidence="13" type="ORF">FHR82_006259</name>
</gene>
<feature type="active site" description="Charge relay system" evidence="8">
    <location>
        <position position="232"/>
    </location>
</feature>
<dbReference type="AlphaFoldDB" id="A0A7W7QBA6"/>
<reference evidence="13 14" key="1">
    <citation type="submission" date="2020-08" db="EMBL/GenBank/DDBJ databases">
        <title>Genomic Encyclopedia of Type Strains, Phase III (KMG-III): the genomes of soil and plant-associated and newly described type strains.</title>
        <authorList>
            <person name="Whitman W."/>
        </authorList>
    </citation>
    <scope>NUCLEOTIDE SEQUENCE [LARGE SCALE GENOMIC DNA]</scope>
    <source>
        <strain evidence="13 14">CECT 8960</strain>
    </source>
</reference>
<feature type="disulfide bond" evidence="9">
    <location>
        <begin position="339"/>
        <end position="376"/>
    </location>
</feature>
<keyword evidence="2" id="KW-0645">Protease</keyword>
<dbReference type="InterPro" id="IPR043504">
    <property type="entry name" value="Peptidase_S1_PA_chymotrypsin"/>
</dbReference>
<dbReference type="EMBL" id="JACHJQ010000006">
    <property type="protein sequence ID" value="MBB4910001.1"/>
    <property type="molecule type" value="Genomic_DNA"/>
</dbReference>
<dbReference type="GO" id="GO:0005576">
    <property type="term" value="C:extracellular region"/>
    <property type="evidence" value="ECO:0007669"/>
    <property type="project" value="InterPro"/>
</dbReference>
<keyword evidence="5" id="KW-0720">Serine protease</keyword>
<proteinExistence type="inferred from homology"/>
<feature type="disulfide bond" evidence="9">
    <location>
        <begin position="303"/>
        <end position="313"/>
    </location>
</feature>
<evidence type="ECO:0000313" key="13">
    <source>
        <dbReference type="EMBL" id="MBB4910001.1"/>
    </source>
</evidence>
<evidence type="ECO:0000256" key="7">
    <source>
        <dbReference type="ARBA" id="ARBA00023157"/>
    </source>
</evidence>
<dbReference type="CDD" id="cd21112">
    <property type="entry name" value="alphaLP-like"/>
    <property type="match status" value="1"/>
</dbReference>
<keyword evidence="7 9" id="KW-1015">Disulfide bond</keyword>
<dbReference type="Pfam" id="PF00089">
    <property type="entry name" value="Trypsin"/>
    <property type="match status" value="1"/>
</dbReference>
<evidence type="ECO:0000256" key="4">
    <source>
        <dbReference type="ARBA" id="ARBA00022801"/>
    </source>
</evidence>
<organism evidence="13 14">
    <name type="scientific">Actinophytocola algeriensis</name>
    <dbReference type="NCBI Taxonomy" id="1768010"/>
    <lineage>
        <taxon>Bacteria</taxon>
        <taxon>Bacillati</taxon>
        <taxon>Actinomycetota</taxon>
        <taxon>Actinomycetes</taxon>
        <taxon>Pseudonocardiales</taxon>
        <taxon>Pseudonocardiaceae</taxon>
    </lineage>
</organism>
<dbReference type="Proteomes" id="UP000520767">
    <property type="component" value="Unassembled WGS sequence"/>
</dbReference>
<evidence type="ECO:0000256" key="9">
    <source>
        <dbReference type="PIRSR" id="PIRSR001134-2"/>
    </source>
</evidence>
<dbReference type="PRINTS" id="PR00861">
    <property type="entry name" value="ALYTICPTASE"/>
</dbReference>
<evidence type="ECO:0000313" key="14">
    <source>
        <dbReference type="Proteomes" id="UP000520767"/>
    </source>
</evidence>
<accession>A0A7W7QBA6</accession>
<feature type="domain" description="Peptidase S1" evidence="11">
    <location>
        <begin position="223"/>
        <end position="363"/>
    </location>
</feature>
<dbReference type="GO" id="GO:0004252">
    <property type="term" value="F:serine-type endopeptidase activity"/>
    <property type="evidence" value="ECO:0007669"/>
    <property type="project" value="InterPro"/>
</dbReference>